<evidence type="ECO:0000313" key="2">
    <source>
        <dbReference type="Proteomes" id="UP000309117"/>
    </source>
</evidence>
<dbReference type="EMBL" id="SRYV01000001">
    <property type="protein sequence ID" value="TGY17811.1"/>
    <property type="molecule type" value="Genomic_DNA"/>
</dbReference>
<evidence type="ECO:0000313" key="1">
    <source>
        <dbReference type="EMBL" id="TGY17811.1"/>
    </source>
</evidence>
<dbReference type="RefSeq" id="WP_135960227.1">
    <property type="nucleotide sequence ID" value="NZ_CAKOCM010000001.1"/>
</dbReference>
<reference evidence="1 2" key="1">
    <citation type="submission" date="2019-04" db="EMBL/GenBank/DDBJ databases">
        <title>Microbes associate with the intestines of laboratory mice.</title>
        <authorList>
            <person name="Navarre W."/>
            <person name="Wong E."/>
            <person name="Huang K."/>
            <person name="Tropini C."/>
            <person name="Ng K."/>
            <person name="Yu B."/>
        </authorList>
    </citation>
    <scope>NUCLEOTIDE SEQUENCE [LARGE SCALE GENOMIC DNA]</scope>
    <source>
        <strain evidence="1 2">NM61_E11</strain>
    </source>
</reference>
<dbReference type="Pfam" id="PF10844">
    <property type="entry name" value="DUF2577"/>
    <property type="match status" value="1"/>
</dbReference>
<proteinExistence type="predicted"/>
<sequence length="124" mass="14011">MNSKGGNPSDYADIVYGVVIQASPLKVQLSNQLIITDDFIVMGKHIGKFKLQGKAKFKGSADMTFHGHHDTADIKSIELNFPKDKFEIEFDNSLEKDDKVTLIRMDGGQQYYLFERVDKDGYGF</sequence>
<protein>
    <submittedName>
        <fullName evidence="1">DUF2577 domain-containing protein</fullName>
    </submittedName>
</protein>
<dbReference type="Proteomes" id="UP000309117">
    <property type="component" value="Unassembled WGS sequence"/>
</dbReference>
<gene>
    <name evidence="1" type="ORF">E5351_00375</name>
</gene>
<name>A0A4S2BSI1_9LACO</name>
<comment type="caution">
    <text evidence="1">The sequence shown here is derived from an EMBL/GenBank/DDBJ whole genome shotgun (WGS) entry which is preliminary data.</text>
</comment>
<dbReference type="AlphaFoldDB" id="A0A4S2BSI1"/>
<accession>A0A4S2BSI1</accession>
<organism evidence="1 2">
    <name type="scientific">Lactobacillus intestinalis</name>
    <dbReference type="NCBI Taxonomy" id="151781"/>
    <lineage>
        <taxon>Bacteria</taxon>
        <taxon>Bacillati</taxon>
        <taxon>Bacillota</taxon>
        <taxon>Bacilli</taxon>
        <taxon>Lactobacillales</taxon>
        <taxon>Lactobacillaceae</taxon>
        <taxon>Lactobacillus</taxon>
    </lineage>
</organism>
<dbReference type="InterPro" id="IPR022555">
    <property type="entry name" value="DUF2577"/>
</dbReference>